<feature type="region of interest" description="Disordered" evidence="9">
    <location>
        <begin position="630"/>
        <end position="760"/>
    </location>
</feature>
<accession>A0A5J4YUE5</accession>
<dbReference type="Proteomes" id="UP000324585">
    <property type="component" value="Unassembled WGS sequence"/>
</dbReference>
<feature type="compositionally biased region" description="Low complexity" evidence="9">
    <location>
        <begin position="661"/>
        <end position="674"/>
    </location>
</feature>
<dbReference type="SUPFAM" id="SSF48464">
    <property type="entry name" value="ENTH/VHS domain"/>
    <property type="match status" value="1"/>
</dbReference>
<feature type="region of interest" description="Disordered" evidence="9">
    <location>
        <begin position="827"/>
        <end position="858"/>
    </location>
</feature>
<dbReference type="SUPFAM" id="SSF56112">
    <property type="entry name" value="Protein kinase-like (PK-like)"/>
    <property type="match status" value="2"/>
</dbReference>
<evidence type="ECO:0000256" key="2">
    <source>
        <dbReference type="ARBA" id="ARBA00022679"/>
    </source>
</evidence>
<name>A0A5J4YUE5_PORPP</name>
<sequence>MEYTGASGKTWRLKKKNELRSGVVQGSPYASEVAVVRDADTKAVYVLKTQSALYDAGFMESLVDEAATWRKIGIAAPNGWPPHLAQLVDVFLDRAKNQVSYLVEFCANGHVQRRGSSQNDILKVTDQLCDALSAVHAANVPAHGNVAYSTVLLDEKGTLKLLGFGGGRKVCLDASAEAPSPALDVRAIGALIYEMVTSQPAPRRGNVSLPADASSVLSPDAVQLTNMMLASSPDMRPTLNQVKMAVRNLLAGLPSGLQGAEGAASAAPQKVQRAKSVLDAVRQSTQAEAGGAGAGTTAAAPANLDKSKSLRNLVAGSAAPQRNKAPQPQQPSVFQSGGVASSFGPGVTSFSGGFGGTGDTESLVIRATEPDGQMFTAASLKWLSADFERDAEQASRAVFKALFKRPCSRDPVISLKALALTHFLILNGPVAFLSEALKQDKFLEWIQGAWSAEAFQDASVASAPNAASFSSGEIGLYAAFLRMKTRFHFRCQNSLSGTYALLDARWIEGRERKLISGVVELLQTCEELATALMFGGGACAVYKHGAMRMVAMDTARAYEAVCVLVDGMENVKHLEKVQSVFEQCHAHAHATLNAARKNASVLSGPDIPRDLITNIPQDAPDIVAIAESRNGGKTSKAQPQQQQAPYMSQHPGMPMPAPSYAGASPGGMPSMPMPTHSQMGNNSINAGQPAKPQMPDSEEEESFMEASKKKKKDTKSKKKKKKHEKAENDSDSDGGDDHDKFFDPNTSVAGVGASNGGGELPPVGADGAGALVLHGTNLQGQLIDIPQEAPAPAPMGPMRANPDATNEDLLAEALGLDPAAAEAARMLALPPPPRGEDDDGESGEDEEAANQPRGGWRSSQAMQLAIVQAQNNPSVEKSHPVFCQCAMCTTAEVIQHKFLLTEHGEAPEVIGARIDMSKKASREYKIDPKLLKVQDKLGEGSFGTVYKGRLKNKNVAVKILNRKLIKDKQVIKDFKAEVNILCQLDHPNVIKCYGVCTQPPNYMVVTEFMPRGTLFDVLHKGQMQFNWVLTKRVVLDIVRGMAYIHASNLLHRDLKSSNLLLDSDFNTKISDFGLVHYFDPESTSSVVGPTGHAGTYQYMAPEIIQHEASTEKSDVYSFSIVLWEILARKLPYLGMDPTLVADQVAANQLRPPIMPFFPQPLAVLMSACWSAAPDRRPSFVEIEQIVLKLPGGGGRGSR</sequence>
<reference evidence="12" key="1">
    <citation type="journal article" date="2019" name="Nat. Commun.">
        <title>Expansion of phycobilisome linker gene families in mesophilic red algae.</title>
        <authorList>
            <person name="Lee J."/>
            <person name="Kim D."/>
            <person name="Bhattacharya D."/>
            <person name="Yoon H.S."/>
        </authorList>
    </citation>
    <scope>NUCLEOTIDE SEQUENCE [LARGE SCALE GENOMIC DNA]</scope>
    <source>
        <strain evidence="12">CCMP 1328</strain>
    </source>
</reference>
<dbReference type="Gene3D" id="3.30.200.20">
    <property type="entry name" value="Phosphorylase Kinase, domain 1"/>
    <property type="match status" value="1"/>
</dbReference>
<dbReference type="InterPro" id="IPR008942">
    <property type="entry name" value="ENTH_VHS"/>
</dbReference>
<evidence type="ECO:0000256" key="7">
    <source>
        <dbReference type="ARBA" id="ARBA00048679"/>
    </source>
</evidence>
<evidence type="ECO:0000256" key="8">
    <source>
        <dbReference type="PROSITE-ProRule" id="PRU10141"/>
    </source>
</evidence>
<dbReference type="PROSITE" id="PS00107">
    <property type="entry name" value="PROTEIN_KINASE_ATP"/>
    <property type="match status" value="1"/>
</dbReference>
<evidence type="ECO:0000256" key="4">
    <source>
        <dbReference type="ARBA" id="ARBA00022777"/>
    </source>
</evidence>
<dbReference type="GO" id="GO:0004674">
    <property type="term" value="F:protein serine/threonine kinase activity"/>
    <property type="evidence" value="ECO:0007669"/>
    <property type="project" value="UniProtKB-KW"/>
</dbReference>
<evidence type="ECO:0000256" key="9">
    <source>
        <dbReference type="SAM" id="MobiDB-lite"/>
    </source>
</evidence>
<evidence type="ECO:0000313" key="11">
    <source>
        <dbReference type="EMBL" id="KAA8494324.1"/>
    </source>
</evidence>
<dbReference type="Gene3D" id="1.25.40.90">
    <property type="match status" value="1"/>
</dbReference>
<dbReference type="PANTHER" id="PTHR44329">
    <property type="entry name" value="SERINE/THREONINE-PROTEIN KINASE TNNI3K-RELATED"/>
    <property type="match status" value="1"/>
</dbReference>
<comment type="caution">
    <text evidence="11">The sequence shown here is derived from an EMBL/GenBank/DDBJ whole genome shotgun (WGS) entry which is preliminary data.</text>
</comment>
<feature type="compositionally biased region" description="Polar residues" evidence="9">
    <location>
        <begin position="675"/>
        <end position="686"/>
    </location>
</feature>
<evidence type="ECO:0000256" key="5">
    <source>
        <dbReference type="ARBA" id="ARBA00022840"/>
    </source>
</evidence>
<dbReference type="SMART" id="SM00220">
    <property type="entry name" value="S_TKc"/>
    <property type="match status" value="1"/>
</dbReference>
<dbReference type="PRINTS" id="PR00109">
    <property type="entry name" value="TYRKINASE"/>
</dbReference>
<dbReference type="EMBL" id="VRMN01000005">
    <property type="protein sequence ID" value="KAA8494324.1"/>
    <property type="molecule type" value="Genomic_DNA"/>
</dbReference>
<dbReference type="InterPro" id="IPR008271">
    <property type="entry name" value="Ser/Thr_kinase_AS"/>
</dbReference>
<gene>
    <name evidence="11" type="ORF">FVE85_4299</name>
</gene>
<dbReference type="InterPro" id="IPR000719">
    <property type="entry name" value="Prot_kinase_dom"/>
</dbReference>
<dbReference type="InterPro" id="IPR017441">
    <property type="entry name" value="Protein_kinase_ATP_BS"/>
</dbReference>
<feature type="domain" description="Protein kinase" evidence="10">
    <location>
        <begin position="931"/>
        <end position="1187"/>
    </location>
</feature>
<evidence type="ECO:0000313" key="12">
    <source>
        <dbReference type="Proteomes" id="UP000324585"/>
    </source>
</evidence>
<feature type="compositionally biased region" description="Polar residues" evidence="9">
    <location>
        <begin position="324"/>
        <end position="338"/>
    </location>
</feature>
<keyword evidence="12" id="KW-1185">Reference proteome</keyword>
<keyword evidence="2" id="KW-0808">Transferase</keyword>
<dbReference type="PROSITE" id="PS50011">
    <property type="entry name" value="PROTEIN_KINASE_DOM"/>
    <property type="match status" value="2"/>
</dbReference>
<keyword evidence="4 11" id="KW-0418">Kinase</keyword>
<dbReference type="PANTHER" id="PTHR44329:SF288">
    <property type="entry name" value="MITOGEN-ACTIVATED PROTEIN KINASE KINASE KINASE 20"/>
    <property type="match status" value="1"/>
</dbReference>
<keyword evidence="1" id="KW-0723">Serine/threonine-protein kinase</keyword>
<keyword evidence="3 8" id="KW-0547">Nucleotide-binding</keyword>
<feature type="binding site" evidence="8">
    <location>
        <position position="958"/>
    </location>
    <ligand>
        <name>ATP</name>
        <dbReference type="ChEBI" id="CHEBI:30616"/>
    </ligand>
</feature>
<comment type="catalytic activity">
    <reaction evidence="7">
        <text>L-seryl-[protein] + ATP = O-phospho-L-seryl-[protein] + ADP + H(+)</text>
        <dbReference type="Rhea" id="RHEA:17989"/>
        <dbReference type="Rhea" id="RHEA-COMP:9863"/>
        <dbReference type="Rhea" id="RHEA-COMP:11604"/>
        <dbReference type="ChEBI" id="CHEBI:15378"/>
        <dbReference type="ChEBI" id="CHEBI:29999"/>
        <dbReference type="ChEBI" id="CHEBI:30616"/>
        <dbReference type="ChEBI" id="CHEBI:83421"/>
        <dbReference type="ChEBI" id="CHEBI:456216"/>
        <dbReference type="EC" id="2.7.11.1"/>
    </reaction>
</comment>
<evidence type="ECO:0000256" key="6">
    <source>
        <dbReference type="ARBA" id="ARBA00047899"/>
    </source>
</evidence>
<feature type="compositionally biased region" description="Acidic residues" evidence="9">
    <location>
        <begin position="836"/>
        <end position="848"/>
    </location>
</feature>
<dbReference type="InterPro" id="IPR001245">
    <property type="entry name" value="Ser-Thr/Tyr_kinase_cat_dom"/>
</dbReference>
<evidence type="ECO:0000259" key="10">
    <source>
        <dbReference type="PROSITE" id="PS50011"/>
    </source>
</evidence>
<dbReference type="PROSITE" id="PS00108">
    <property type="entry name" value="PROTEIN_KINASE_ST"/>
    <property type="match status" value="1"/>
</dbReference>
<organism evidence="11 12">
    <name type="scientific">Porphyridium purpureum</name>
    <name type="common">Red alga</name>
    <name type="synonym">Porphyridium cruentum</name>
    <dbReference type="NCBI Taxonomy" id="35688"/>
    <lineage>
        <taxon>Eukaryota</taxon>
        <taxon>Rhodophyta</taxon>
        <taxon>Bangiophyceae</taxon>
        <taxon>Porphyridiales</taxon>
        <taxon>Porphyridiaceae</taxon>
        <taxon>Porphyridium</taxon>
    </lineage>
</organism>
<feature type="compositionally biased region" description="Basic residues" evidence="9">
    <location>
        <begin position="708"/>
        <end position="723"/>
    </location>
</feature>
<dbReference type="CDD" id="cd13999">
    <property type="entry name" value="STKc_MAP3K-like"/>
    <property type="match status" value="1"/>
</dbReference>
<evidence type="ECO:0000256" key="1">
    <source>
        <dbReference type="ARBA" id="ARBA00022527"/>
    </source>
</evidence>
<dbReference type="Gene3D" id="1.10.510.10">
    <property type="entry name" value="Transferase(Phosphotransferase) domain 1"/>
    <property type="match status" value="2"/>
</dbReference>
<dbReference type="FunFam" id="3.30.200.20:FF:000034">
    <property type="entry name" value="Kinase suppressor of Ras 1"/>
    <property type="match status" value="1"/>
</dbReference>
<feature type="domain" description="Protein kinase" evidence="10">
    <location>
        <begin position="1"/>
        <end position="250"/>
    </location>
</feature>
<dbReference type="InterPro" id="IPR011009">
    <property type="entry name" value="Kinase-like_dom_sf"/>
</dbReference>
<comment type="catalytic activity">
    <reaction evidence="6">
        <text>L-threonyl-[protein] + ATP = O-phospho-L-threonyl-[protein] + ADP + H(+)</text>
        <dbReference type="Rhea" id="RHEA:46608"/>
        <dbReference type="Rhea" id="RHEA-COMP:11060"/>
        <dbReference type="Rhea" id="RHEA-COMP:11605"/>
        <dbReference type="ChEBI" id="CHEBI:15378"/>
        <dbReference type="ChEBI" id="CHEBI:30013"/>
        <dbReference type="ChEBI" id="CHEBI:30616"/>
        <dbReference type="ChEBI" id="CHEBI:61977"/>
        <dbReference type="ChEBI" id="CHEBI:456216"/>
        <dbReference type="EC" id="2.7.11.1"/>
    </reaction>
</comment>
<dbReference type="Pfam" id="PF07714">
    <property type="entry name" value="PK_Tyr_Ser-Thr"/>
    <property type="match status" value="1"/>
</dbReference>
<dbReference type="OrthoDB" id="10261027at2759"/>
<dbReference type="OMA" id="ICHQEEA"/>
<dbReference type="GO" id="GO:0005524">
    <property type="term" value="F:ATP binding"/>
    <property type="evidence" value="ECO:0007669"/>
    <property type="project" value="UniProtKB-UniRule"/>
</dbReference>
<protein>
    <submittedName>
        <fullName evidence="11">Putative serine/threonine-protein kinase</fullName>
    </submittedName>
</protein>
<proteinExistence type="predicted"/>
<dbReference type="InterPro" id="IPR051681">
    <property type="entry name" value="Ser/Thr_Kinases-Pseudokinases"/>
</dbReference>
<feature type="region of interest" description="Disordered" evidence="9">
    <location>
        <begin position="318"/>
        <end position="338"/>
    </location>
</feature>
<dbReference type="AlphaFoldDB" id="A0A5J4YUE5"/>
<evidence type="ECO:0000256" key="3">
    <source>
        <dbReference type="ARBA" id="ARBA00022741"/>
    </source>
</evidence>
<keyword evidence="5 8" id="KW-0067">ATP-binding</keyword>